<dbReference type="Gene3D" id="1.25.40.20">
    <property type="entry name" value="Ankyrin repeat-containing domain"/>
    <property type="match status" value="1"/>
</dbReference>
<protein>
    <submittedName>
        <fullName evidence="2">Uncharacterized protein</fullName>
    </submittedName>
</protein>
<dbReference type="SUPFAM" id="SSF48403">
    <property type="entry name" value="Ankyrin repeat"/>
    <property type="match status" value="1"/>
</dbReference>
<dbReference type="EMBL" id="JBHFEH010000049">
    <property type="protein sequence ID" value="KAL2050290.1"/>
    <property type="molecule type" value="Genomic_DNA"/>
</dbReference>
<sequence length="172" mass="19467">MIPTGYTPLGSAIQSNCHRTARVLLESSEHVPCATVRRKASLVWLAVRYGDEETLKILHCASLDDVDLSYNFKDDWIALEIAKRRRDSNEEWSRDVLQPPDMDPRAWFSTFMGLWADIKDKQKQTSNGMAKLSLSAGVRMTNEEVFESDSLDEDQDTELCEDAPESPNSVPD</sequence>
<proteinExistence type="predicted"/>
<evidence type="ECO:0000313" key="2">
    <source>
        <dbReference type="EMBL" id="KAL2050290.1"/>
    </source>
</evidence>
<comment type="caution">
    <text evidence="2">The sequence shown here is derived from an EMBL/GenBank/DDBJ whole genome shotgun (WGS) entry which is preliminary data.</text>
</comment>
<organism evidence="2 3">
    <name type="scientific">Lepraria finkii</name>
    <dbReference type="NCBI Taxonomy" id="1340010"/>
    <lineage>
        <taxon>Eukaryota</taxon>
        <taxon>Fungi</taxon>
        <taxon>Dikarya</taxon>
        <taxon>Ascomycota</taxon>
        <taxon>Pezizomycotina</taxon>
        <taxon>Lecanoromycetes</taxon>
        <taxon>OSLEUM clade</taxon>
        <taxon>Lecanoromycetidae</taxon>
        <taxon>Lecanorales</taxon>
        <taxon>Lecanorineae</taxon>
        <taxon>Stereocaulaceae</taxon>
        <taxon>Lepraria</taxon>
    </lineage>
</organism>
<dbReference type="InterPro" id="IPR036770">
    <property type="entry name" value="Ankyrin_rpt-contain_sf"/>
</dbReference>
<feature type="compositionally biased region" description="Acidic residues" evidence="1">
    <location>
        <begin position="144"/>
        <end position="164"/>
    </location>
</feature>
<evidence type="ECO:0000256" key="1">
    <source>
        <dbReference type="SAM" id="MobiDB-lite"/>
    </source>
</evidence>
<gene>
    <name evidence="2" type="ORF">ABVK25_009398</name>
</gene>
<reference evidence="2 3" key="1">
    <citation type="submission" date="2024-09" db="EMBL/GenBank/DDBJ databases">
        <title>Rethinking Asexuality: The Enigmatic Case of Functional Sexual Genes in Lepraria (Stereocaulaceae).</title>
        <authorList>
            <person name="Doellman M."/>
            <person name="Sun Y."/>
            <person name="Barcenas-Pena A."/>
            <person name="Lumbsch H.T."/>
            <person name="Grewe F."/>
        </authorList>
    </citation>
    <scope>NUCLEOTIDE SEQUENCE [LARGE SCALE GENOMIC DNA]</scope>
    <source>
        <strain evidence="2 3">Grewe 0041</strain>
    </source>
</reference>
<evidence type="ECO:0000313" key="3">
    <source>
        <dbReference type="Proteomes" id="UP001590951"/>
    </source>
</evidence>
<dbReference type="Proteomes" id="UP001590951">
    <property type="component" value="Unassembled WGS sequence"/>
</dbReference>
<feature type="region of interest" description="Disordered" evidence="1">
    <location>
        <begin position="143"/>
        <end position="172"/>
    </location>
</feature>
<accession>A0ABR4AXT3</accession>
<name>A0ABR4AXT3_9LECA</name>
<keyword evidence="3" id="KW-1185">Reference proteome</keyword>